<dbReference type="PhylomeDB" id="A0A0A2K7L5"/>
<reference evidence="2 3" key="1">
    <citation type="journal article" date="2015" name="Mol. Plant Microbe Interact.">
        <title>Genome, transcriptome, and functional analyses of Penicillium expansum provide new insights into secondary metabolism and pathogenicity.</title>
        <authorList>
            <person name="Ballester A.R."/>
            <person name="Marcet-Houben M."/>
            <person name="Levin E."/>
            <person name="Sela N."/>
            <person name="Selma-Lazaro C."/>
            <person name="Carmona L."/>
            <person name="Wisniewski M."/>
            <person name="Droby S."/>
            <person name="Gonzalez-Candelas L."/>
            <person name="Gabaldon T."/>
        </authorList>
    </citation>
    <scope>NUCLEOTIDE SEQUENCE [LARGE SCALE GENOMIC DNA]</scope>
    <source>
        <strain evidence="2 3">PHI-1</strain>
    </source>
</reference>
<protein>
    <submittedName>
        <fullName evidence="2">Conidiation-specific protein 6</fullName>
    </submittedName>
</protein>
<gene>
    <name evidence="2" type="ORF">PITC_054400</name>
</gene>
<dbReference type="PANTHER" id="PTHR36576:SF2">
    <property type="entry name" value="PROTEIN CON-6, PUTATIVE (AFU_ORTHOLOGUE AFUA_4G03615)-RELATED"/>
    <property type="match status" value="1"/>
</dbReference>
<dbReference type="Proteomes" id="UP000030104">
    <property type="component" value="Unassembled WGS sequence"/>
</dbReference>
<evidence type="ECO:0000256" key="1">
    <source>
        <dbReference type="SAM" id="MobiDB-lite"/>
    </source>
</evidence>
<feature type="compositionally biased region" description="Basic and acidic residues" evidence="1">
    <location>
        <begin position="1"/>
        <end position="12"/>
    </location>
</feature>
<feature type="region of interest" description="Disordered" evidence="1">
    <location>
        <begin position="1"/>
        <end position="93"/>
    </location>
</feature>
<organism evidence="2 3">
    <name type="scientific">Penicillium italicum</name>
    <name type="common">Blue mold</name>
    <dbReference type="NCBI Taxonomy" id="40296"/>
    <lineage>
        <taxon>Eukaryota</taxon>
        <taxon>Fungi</taxon>
        <taxon>Dikarya</taxon>
        <taxon>Ascomycota</taxon>
        <taxon>Pezizomycotina</taxon>
        <taxon>Eurotiomycetes</taxon>
        <taxon>Eurotiomycetidae</taxon>
        <taxon>Eurotiales</taxon>
        <taxon>Aspergillaceae</taxon>
        <taxon>Penicillium</taxon>
    </lineage>
</organism>
<comment type="caution">
    <text evidence="2">The sequence shown here is derived from an EMBL/GenBank/DDBJ whole genome shotgun (WGS) entry which is preliminary data.</text>
</comment>
<feature type="compositionally biased region" description="Basic and acidic residues" evidence="1">
    <location>
        <begin position="77"/>
        <end position="93"/>
    </location>
</feature>
<dbReference type="InterPro" id="IPR018824">
    <property type="entry name" value="Conidiation-specific_6"/>
</dbReference>
<name>A0A0A2K7L5_PENIT</name>
<keyword evidence="3" id="KW-1185">Reference proteome</keyword>
<dbReference type="EMBL" id="JQGA01001615">
    <property type="protein sequence ID" value="KGO63814.1"/>
    <property type="molecule type" value="Genomic_DNA"/>
</dbReference>
<dbReference type="Pfam" id="PF10346">
    <property type="entry name" value="Con-6"/>
    <property type="match status" value="2"/>
</dbReference>
<dbReference type="OMA" id="NEMRGYK"/>
<sequence>MPTEERLNEMRGYKASLSNPKVSQEAKHHSQDMLNELGGDQPRKELHQARGDQSKDPVRVSAGLKAAQQNPNVTEGGKQRAAEKMEQRSAPEE</sequence>
<proteinExistence type="predicted"/>
<feature type="compositionally biased region" description="Basic and acidic residues" evidence="1">
    <location>
        <begin position="41"/>
        <end position="58"/>
    </location>
</feature>
<evidence type="ECO:0000313" key="2">
    <source>
        <dbReference type="EMBL" id="KGO63814.1"/>
    </source>
</evidence>
<evidence type="ECO:0000313" key="3">
    <source>
        <dbReference type="Proteomes" id="UP000030104"/>
    </source>
</evidence>
<dbReference type="PANTHER" id="PTHR36576">
    <property type="entry name" value="UPF0654 PROTEIN C11D3.01C-RELATED"/>
    <property type="match status" value="1"/>
</dbReference>
<dbReference type="InterPro" id="IPR052670">
    <property type="entry name" value="UPF0654_domain"/>
</dbReference>
<dbReference type="OrthoDB" id="5419162at2759"/>
<dbReference type="HOGENOM" id="CLU_107705_1_0_1"/>
<accession>A0A0A2K7L5</accession>
<dbReference type="GO" id="GO:0005737">
    <property type="term" value="C:cytoplasm"/>
    <property type="evidence" value="ECO:0007669"/>
    <property type="project" value="TreeGrafter"/>
</dbReference>
<dbReference type="AlphaFoldDB" id="A0A0A2K7L5"/>